<evidence type="ECO:0000313" key="7">
    <source>
        <dbReference type="Proteomes" id="UP000007819"/>
    </source>
</evidence>
<dbReference type="SMART" id="SM00184">
    <property type="entry name" value="RING"/>
    <property type="match status" value="1"/>
</dbReference>
<reference evidence="7" key="1">
    <citation type="submission" date="2010-06" db="EMBL/GenBank/DDBJ databases">
        <authorList>
            <person name="Jiang H."/>
            <person name="Abraham K."/>
            <person name="Ali S."/>
            <person name="Alsbrooks S.L."/>
            <person name="Anim B.N."/>
            <person name="Anosike U.S."/>
            <person name="Attaway T."/>
            <person name="Bandaranaike D.P."/>
            <person name="Battles P.K."/>
            <person name="Bell S.N."/>
            <person name="Bell A.V."/>
            <person name="Beltran B."/>
            <person name="Bickham C."/>
            <person name="Bustamante Y."/>
            <person name="Caleb T."/>
            <person name="Canada A."/>
            <person name="Cardenas V."/>
            <person name="Carter K."/>
            <person name="Chacko J."/>
            <person name="Chandrabose M.N."/>
            <person name="Chavez D."/>
            <person name="Chavez A."/>
            <person name="Chen L."/>
            <person name="Chu H.-S."/>
            <person name="Claassen K.J."/>
            <person name="Cockrell R."/>
            <person name="Collins M."/>
            <person name="Cooper J.A."/>
            <person name="Cree A."/>
            <person name="Curry S.M."/>
            <person name="Da Y."/>
            <person name="Dao M.D."/>
            <person name="Das B."/>
            <person name="Davila M.-L."/>
            <person name="Davy-Carroll L."/>
            <person name="Denson S."/>
            <person name="Dinh H."/>
            <person name="Ebong V.E."/>
            <person name="Edwards J.R."/>
            <person name="Egan A."/>
            <person name="El-Daye J."/>
            <person name="Escobedo L."/>
            <person name="Fernandez S."/>
            <person name="Fernando P.R."/>
            <person name="Flagg N."/>
            <person name="Forbes L.D."/>
            <person name="Fowler R.G."/>
            <person name="Fu Q."/>
            <person name="Gabisi R.A."/>
            <person name="Ganer J."/>
            <person name="Garbino Pronczuk A."/>
            <person name="Garcia R.M."/>
            <person name="Garner T."/>
            <person name="Garrett T.E."/>
            <person name="Gonzalez D.A."/>
            <person name="Hamid H."/>
            <person name="Hawkins E.S."/>
            <person name="Hirani K."/>
            <person name="Hogues M.E."/>
            <person name="Hollins B."/>
            <person name="Hsiao C.-H."/>
            <person name="Jabil R."/>
            <person name="James M.L."/>
            <person name="Jhangiani S.N."/>
            <person name="Johnson B."/>
            <person name="Johnson Q."/>
            <person name="Joshi V."/>
            <person name="Kalu J.B."/>
            <person name="Kam C."/>
            <person name="Kashfia A."/>
            <person name="Keebler J."/>
            <person name="Kisamo H."/>
            <person name="Kovar C.L."/>
            <person name="Lago L.A."/>
            <person name="Lai C.-Y."/>
            <person name="Laidlaw J."/>
            <person name="Lara F."/>
            <person name="Le T.-K."/>
            <person name="Lee S.L."/>
            <person name="Legall F.H."/>
            <person name="Lemon S.J."/>
            <person name="Lewis L.R."/>
            <person name="Li B."/>
            <person name="Liu Y."/>
            <person name="Liu Y.-S."/>
            <person name="Lopez J."/>
            <person name="Lozado R.J."/>
            <person name="Lu J."/>
            <person name="Madu R.C."/>
            <person name="Maheshwari M."/>
            <person name="Maheshwari R."/>
            <person name="Malloy K."/>
            <person name="Martinez E."/>
            <person name="Mathew T."/>
            <person name="Mercado I.C."/>
            <person name="Mercado C."/>
            <person name="Meyer B."/>
            <person name="Montgomery K."/>
            <person name="Morgan M.B."/>
            <person name="Munidasa M."/>
            <person name="Nazareth L.V."/>
            <person name="Nelson J."/>
            <person name="Ng B.M."/>
            <person name="Nguyen N.B."/>
            <person name="Nguyen P.Q."/>
            <person name="Nguyen T."/>
            <person name="Obregon M."/>
            <person name="Okwuonu G.O."/>
            <person name="Onwere C.G."/>
            <person name="Orozco G."/>
            <person name="Parra A."/>
            <person name="Patel S."/>
            <person name="Patil S."/>
            <person name="Perez A."/>
            <person name="Perez Y."/>
            <person name="Pham C."/>
            <person name="Primus E.L."/>
            <person name="Pu L.-L."/>
            <person name="Puazo M."/>
            <person name="Qin X."/>
            <person name="Quiroz J.B."/>
            <person name="Reese J."/>
            <person name="Richards S."/>
            <person name="Rives C.M."/>
            <person name="Robberts R."/>
            <person name="Ruiz S.J."/>
            <person name="Ruiz M.J."/>
            <person name="Santibanez J."/>
            <person name="Schneider B.W."/>
            <person name="Sisson I."/>
            <person name="Smith M."/>
            <person name="Sodergren E."/>
            <person name="Song X.-Z."/>
            <person name="Song B.B."/>
            <person name="Summersgill H."/>
            <person name="Thelus R."/>
            <person name="Thornton R.D."/>
            <person name="Trejos Z.Y."/>
            <person name="Usmani K."/>
            <person name="Vattathil S."/>
            <person name="Villasana D."/>
            <person name="Walker D.L."/>
            <person name="Wang S."/>
            <person name="Wang K."/>
            <person name="White C.S."/>
            <person name="Williams A.C."/>
            <person name="Williamson J."/>
            <person name="Wilson K."/>
            <person name="Woghiren I.O."/>
            <person name="Woodworth J.R."/>
            <person name="Worley K.C."/>
            <person name="Wright R.A."/>
            <person name="Wu W."/>
            <person name="Young L."/>
            <person name="Zhang L."/>
            <person name="Zhang J."/>
            <person name="Zhu Y."/>
            <person name="Muzny D.M."/>
            <person name="Weinstock G."/>
            <person name="Gibbs R.A."/>
        </authorList>
    </citation>
    <scope>NUCLEOTIDE SEQUENCE [LARGE SCALE GENOMIC DNA]</scope>
    <source>
        <strain evidence="7">LSR1</strain>
    </source>
</reference>
<accession>A0A8R2D276</accession>
<dbReference type="SUPFAM" id="SSF57850">
    <property type="entry name" value="RING/U-box"/>
    <property type="match status" value="1"/>
</dbReference>
<dbReference type="RefSeq" id="XP_016657840.1">
    <property type="nucleotide sequence ID" value="XM_016802351.1"/>
</dbReference>
<dbReference type="InterPro" id="IPR027370">
    <property type="entry name" value="Znf-RING_euk"/>
</dbReference>
<dbReference type="CDD" id="cd16448">
    <property type="entry name" value="RING-H2"/>
    <property type="match status" value="1"/>
</dbReference>
<dbReference type="OrthoDB" id="6105938at2759"/>
<organism evidence="6 7">
    <name type="scientific">Acyrthosiphon pisum</name>
    <name type="common">Pea aphid</name>
    <dbReference type="NCBI Taxonomy" id="7029"/>
    <lineage>
        <taxon>Eukaryota</taxon>
        <taxon>Metazoa</taxon>
        <taxon>Ecdysozoa</taxon>
        <taxon>Arthropoda</taxon>
        <taxon>Hexapoda</taxon>
        <taxon>Insecta</taxon>
        <taxon>Pterygota</taxon>
        <taxon>Neoptera</taxon>
        <taxon>Paraneoptera</taxon>
        <taxon>Hemiptera</taxon>
        <taxon>Sternorrhyncha</taxon>
        <taxon>Aphidomorpha</taxon>
        <taxon>Aphidoidea</taxon>
        <taxon>Aphididae</taxon>
        <taxon>Macrosiphini</taxon>
        <taxon>Acyrthosiphon</taxon>
    </lineage>
</organism>
<keyword evidence="7" id="KW-1185">Reference proteome</keyword>
<dbReference type="KEGG" id="api:100573532"/>
<keyword evidence="2 4" id="KW-0863">Zinc-finger</keyword>
<keyword evidence="1" id="KW-0479">Metal-binding</keyword>
<dbReference type="GO" id="GO:0008270">
    <property type="term" value="F:zinc ion binding"/>
    <property type="evidence" value="ECO:0007669"/>
    <property type="project" value="UniProtKB-KW"/>
</dbReference>
<dbReference type="InterPro" id="IPR013083">
    <property type="entry name" value="Znf_RING/FYVE/PHD"/>
</dbReference>
<dbReference type="Pfam" id="PF13445">
    <property type="entry name" value="zf-RING_UBOX"/>
    <property type="match status" value="1"/>
</dbReference>
<evidence type="ECO:0000313" key="6">
    <source>
        <dbReference type="EnsemblMetazoa" id="XP_016657840.1"/>
    </source>
</evidence>
<dbReference type="InterPro" id="IPR001841">
    <property type="entry name" value="Znf_RING"/>
</dbReference>
<dbReference type="GeneID" id="100573532"/>
<evidence type="ECO:0000259" key="5">
    <source>
        <dbReference type="PROSITE" id="PS50089"/>
    </source>
</evidence>
<name>A0A8R2D276_ACYPI</name>
<keyword evidence="3" id="KW-0862">Zinc</keyword>
<dbReference type="Proteomes" id="UP000007819">
    <property type="component" value="Chromosome A1"/>
</dbReference>
<evidence type="ECO:0000256" key="3">
    <source>
        <dbReference type="ARBA" id="ARBA00022833"/>
    </source>
</evidence>
<dbReference type="Gene3D" id="3.30.40.10">
    <property type="entry name" value="Zinc/RING finger domain, C3HC4 (zinc finger)"/>
    <property type="match status" value="1"/>
</dbReference>
<dbReference type="Gene3D" id="3.40.50.10480">
    <property type="entry name" value="Probable brix-domain ribosomal biogenesis protein"/>
    <property type="match status" value="1"/>
</dbReference>
<proteinExistence type="predicted"/>
<evidence type="ECO:0000256" key="1">
    <source>
        <dbReference type="ARBA" id="ARBA00022723"/>
    </source>
</evidence>
<dbReference type="SUPFAM" id="SSF52954">
    <property type="entry name" value="Class II aaRS ABD-related"/>
    <property type="match status" value="1"/>
</dbReference>
<evidence type="ECO:0000256" key="4">
    <source>
        <dbReference type="PROSITE-ProRule" id="PRU00175"/>
    </source>
</evidence>
<sequence length="328" mass="36859">MFCCGVCNAVFTGMYPETVLTTPCGHLFHAECLSMCFNKVSNLEARCPFCTLCINPSKTIKIHLQIGTNWKDTAAALKKQANTSIINLDESFMNNSVMPENCIDLKNSRFDETLDNSVLDLVPKLPVFNANTSIVNLDESLMNNSVMLDLKSHRKTMLTTSLSGVIVAEVTENILSILNRVIENSIIIGRSLMSEKKLIDTARETGYSNIIIILMNLGYPVGISFIDLMHNLKLNVTVTLYKCFNNKNAINSKNTSYLNTKNEHQQFILNFFSKPGNLNDNVNRILFPCPDNCNDMKFTHNLGNLMISFIIKLPLYNNNHEDNIKAIN</sequence>
<dbReference type="EnsemblMetazoa" id="XM_029487398.1">
    <property type="protein sequence ID" value="XP_029343258.1"/>
    <property type="gene ID" value="LOC100573532"/>
</dbReference>
<protein>
    <recommendedName>
        <fullName evidence="5">RING-type domain-containing protein</fullName>
    </recommendedName>
</protein>
<dbReference type="EnsemblMetazoa" id="XM_016802351.2">
    <property type="protein sequence ID" value="XP_016657840.1"/>
    <property type="gene ID" value="LOC100573532"/>
</dbReference>
<evidence type="ECO:0000256" key="2">
    <source>
        <dbReference type="ARBA" id="ARBA00022771"/>
    </source>
</evidence>
<dbReference type="AlphaFoldDB" id="A0A8R2D276"/>
<dbReference type="PROSITE" id="PS50089">
    <property type="entry name" value="ZF_RING_2"/>
    <property type="match status" value="1"/>
</dbReference>
<reference evidence="6" key="2">
    <citation type="submission" date="2022-06" db="UniProtKB">
        <authorList>
            <consortium name="EnsemblMetazoa"/>
        </authorList>
    </citation>
    <scope>IDENTIFICATION</scope>
</reference>
<feature type="domain" description="RING-type" evidence="5">
    <location>
        <begin position="4"/>
        <end position="51"/>
    </location>
</feature>